<dbReference type="OrthoDB" id="16692at2759"/>
<dbReference type="InterPro" id="IPR016130">
    <property type="entry name" value="Tyr_Pase_AS"/>
</dbReference>
<keyword evidence="2" id="KW-0378">Hydrolase</keyword>
<dbReference type="PROSITE" id="PS50056">
    <property type="entry name" value="TYR_PHOSPHATASE_2"/>
    <property type="match status" value="1"/>
</dbReference>
<dbReference type="GO" id="GO:0016314">
    <property type="term" value="F:phosphatidylinositol-3,4,5-trisphosphate 3-phosphatase activity"/>
    <property type="evidence" value="ECO:0007669"/>
    <property type="project" value="TreeGrafter"/>
</dbReference>
<name>A0A8S1KIT9_9CILI</name>
<feature type="domain" description="C2 tensin-type" evidence="6">
    <location>
        <begin position="185"/>
        <end position="319"/>
    </location>
</feature>
<gene>
    <name evidence="7" type="ORF">PSON_ATCC_30995.1.T0090054</name>
</gene>
<evidence type="ECO:0000256" key="3">
    <source>
        <dbReference type="ARBA" id="ARBA00023273"/>
    </source>
</evidence>
<accession>A0A8S1KIT9</accession>
<sequence>MDYLREKVSGKKNRLKQGNFNLDLTYITKRIIAMSMPGEGIQGIYRNPIDQVAQYLNERHKEEYFIFNLSGKNYDESKFKGQIFKDYFWKDHHSPSLNVLFDICLQIHNILKSNFENIVVVHCLAGKGRTGTVICCYLLYSGRFNNVSDVLNYYGKKRFYGEGLSVNQPCQIKYINYFNDLLNMDKRIFPNLIQIKSISFYGNSPQIDINGQCYPYVEIIDVIKDLKLYSTKKQSKKYVGKSHQIIFGNQIPLSADVLIKVKSYGTISDSKMFRLAFNTAFFQNTNKLTYDLNDLDPSQIQKDVRFDKKFRVEVDIEKCKICSDANSFEQKCQICMPHLIQHSMTWNRINEIINRYVKPTEIQTTQLLFKNKEDDDVEAILKDKILEKTNSLCLKAQLLDQQIQS</sequence>
<dbReference type="InterPro" id="IPR014020">
    <property type="entry name" value="Tensin_C2-dom"/>
</dbReference>
<evidence type="ECO:0000313" key="8">
    <source>
        <dbReference type="Proteomes" id="UP000692954"/>
    </source>
</evidence>
<dbReference type="Pfam" id="PF10409">
    <property type="entry name" value="PTEN_C2"/>
    <property type="match status" value="1"/>
</dbReference>
<dbReference type="SMART" id="SM01326">
    <property type="entry name" value="PTEN_C2"/>
    <property type="match status" value="1"/>
</dbReference>
<organism evidence="7 8">
    <name type="scientific">Paramecium sonneborni</name>
    <dbReference type="NCBI Taxonomy" id="65129"/>
    <lineage>
        <taxon>Eukaryota</taxon>
        <taxon>Sar</taxon>
        <taxon>Alveolata</taxon>
        <taxon>Ciliophora</taxon>
        <taxon>Intramacronucleata</taxon>
        <taxon>Oligohymenophorea</taxon>
        <taxon>Peniculida</taxon>
        <taxon>Parameciidae</taxon>
        <taxon>Paramecium</taxon>
    </lineage>
</organism>
<dbReference type="InterPro" id="IPR051281">
    <property type="entry name" value="Dual-spec_lipid-protein_phosph"/>
</dbReference>
<keyword evidence="3" id="KW-0966">Cell projection</keyword>
<dbReference type="InterPro" id="IPR003595">
    <property type="entry name" value="Tyr_Pase_cat"/>
</dbReference>
<dbReference type="PANTHER" id="PTHR12305">
    <property type="entry name" value="PHOSPHATASE WITH HOMOLOGY TO TENSIN"/>
    <property type="match status" value="1"/>
</dbReference>
<dbReference type="InterPro" id="IPR029023">
    <property type="entry name" value="Tensin_phosphatase"/>
</dbReference>
<dbReference type="EMBL" id="CAJJDN010000009">
    <property type="protein sequence ID" value="CAD8055079.1"/>
    <property type="molecule type" value="Genomic_DNA"/>
</dbReference>
<dbReference type="Proteomes" id="UP000692954">
    <property type="component" value="Unassembled WGS sequence"/>
</dbReference>
<feature type="domain" description="Phosphatase tensin-type" evidence="5">
    <location>
        <begin position="13"/>
        <end position="185"/>
    </location>
</feature>
<evidence type="ECO:0000256" key="2">
    <source>
        <dbReference type="ARBA" id="ARBA00022801"/>
    </source>
</evidence>
<reference evidence="7" key="1">
    <citation type="submission" date="2021-01" db="EMBL/GenBank/DDBJ databases">
        <authorList>
            <consortium name="Genoscope - CEA"/>
            <person name="William W."/>
        </authorList>
    </citation>
    <scope>NUCLEOTIDE SEQUENCE</scope>
</reference>
<keyword evidence="8" id="KW-1185">Reference proteome</keyword>
<evidence type="ECO:0000259" key="4">
    <source>
        <dbReference type="PROSITE" id="PS50056"/>
    </source>
</evidence>
<dbReference type="CDD" id="cd14497">
    <property type="entry name" value="PTP_PTEN-like"/>
    <property type="match status" value="1"/>
</dbReference>
<dbReference type="PROSITE" id="PS00383">
    <property type="entry name" value="TYR_PHOSPHATASE_1"/>
    <property type="match status" value="1"/>
</dbReference>
<dbReference type="PANTHER" id="PTHR12305:SF60">
    <property type="entry name" value="PHOSPHATIDYLINOSITOL 3,4,5-TRISPHOSPHATE 3-PHOSPHATASE TPTE2-RELATED"/>
    <property type="match status" value="1"/>
</dbReference>
<comment type="caution">
    <text evidence="7">The sequence shown here is derived from an EMBL/GenBank/DDBJ whole genome shotgun (WGS) entry which is preliminary data.</text>
</comment>
<evidence type="ECO:0000256" key="1">
    <source>
        <dbReference type="ARBA" id="ARBA00004316"/>
    </source>
</evidence>
<dbReference type="GO" id="GO:0042995">
    <property type="term" value="C:cell projection"/>
    <property type="evidence" value="ECO:0007669"/>
    <property type="project" value="UniProtKB-SubCell"/>
</dbReference>
<dbReference type="PROSITE" id="PS51182">
    <property type="entry name" value="C2_TENSIN"/>
    <property type="match status" value="1"/>
</dbReference>
<evidence type="ECO:0000259" key="6">
    <source>
        <dbReference type="PROSITE" id="PS51182"/>
    </source>
</evidence>
<dbReference type="GO" id="GO:0005829">
    <property type="term" value="C:cytosol"/>
    <property type="evidence" value="ECO:0007669"/>
    <property type="project" value="TreeGrafter"/>
</dbReference>
<evidence type="ECO:0000313" key="7">
    <source>
        <dbReference type="EMBL" id="CAD8055079.1"/>
    </source>
</evidence>
<dbReference type="AlphaFoldDB" id="A0A8S1KIT9"/>
<dbReference type="PROSITE" id="PS51181">
    <property type="entry name" value="PPASE_TENSIN"/>
    <property type="match status" value="1"/>
</dbReference>
<evidence type="ECO:0000259" key="5">
    <source>
        <dbReference type="PROSITE" id="PS51181"/>
    </source>
</evidence>
<dbReference type="Pfam" id="PF22785">
    <property type="entry name" value="Tc-R-P"/>
    <property type="match status" value="1"/>
</dbReference>
<feature type="domain" description="Tyrosine specific protein phosphatases" evidence="4">
    <location>
        <begin position="119"/>
        <end position="158"/>
    </location>
</feature>
<dbReference type="SMART" id="SM00404">
    <property type="entry name" value="PTPc_motif"/>
    <property type="match status" value="1"/>
</dbReference>
<comment type="subcellular location">
    <subcellularLocation>
        <location evidence="1">Cell projection</location>
    </subcellularLocation>
</comment>
<protein>
    <recommendedName>
        <fullName evidence="9">Phosphatidylinositol-3,4,5-trisphosphate 3-phosphatase</fullName>
    </recommendedName>
</protein>
<proteinExistence type="predicted"/>
<dbReference type="InterPro" id="IPR000387">
    <property type="entry name" value="Tyr_Pase_dom"/>
</dbReference>
<evidence type="ECO:0008006" key="9">
    <source>
        <dbReference type="Google" id="ProtNLM"/>
    </source>
</evidence>